<proteinExistence type="predicted"/>
<organism evidence="1 2">
    <name type="scientific">Arthrobotrys flagrans</name>
    <name type="common">Nematode-trapping fungus</name>
    <name type="synonym">Trichothecium flagrans</name>
    <dbReference type="NCBI Taxonomy" id="97331"/>
    <lineage>
        <taxon>Eukaryota</taxon>
        <taxon>Fungi</taxon>
        <taxon>Dikarya</taxon>
        <taxon>Ascomycota</taxon>
        <taxon>Pezizomycotina</taxon>
        <taxon>Orbiliomycetes</taxon>
        <taxon>Orbiliales</taxon>
        <taxon>Orbiliaceae</taxon>
        <taxon>Arthrobotrys</taxon>
    </lineage>
</organism>
<comment type="caution">
    <text evidence="1">The sequence shown here is derived from an EMBL/GenBank/DDBJ whole genome shotgun (WGS) entry which is preliminary data.</text>
</comment>
<reference evidence="1 2" key="1">
    <citation type="submission" date="2019-01" db="EMBL/GenBank/DDBJ databases">
        <title>Intercellular communication is required for trap formation in the nematode-trapping fungus Duddingtonia flagrans.</title>
        <authorList>
            <person name="Youssar L."/>
            <person name="Wernet V."/>
            <person name="Hensel N."/>
            <person name="Hildebrandt H.-G."/>
            <person name="Fischer R."/>
        </authorList>
    </citation>
    <scope>NUCLEOTIDE SEQUENCE [LARGE SCALE GENOMIC DNA]</scope>
    <source>
        <strain evidence="1 2">CBS H-5679</strain>
    </source>
</reference>
<dbReference type="AlphaFoldDB" id="A0A436ZQS5"/>
<dbReference type="EMBL" id="SAEB01000012">
    <property type="protein sequence ID" value="RVD81142.1"/>
    <property type="molecule type" value="Genomic_DNA"/>
</dbReference>
<name>A0A436ZQS5_ARTFL</name>
<keyword evidence="2" id="KW-1185">Reference proteome</keyword>
<protein>
    <submittedName>
        <fullName evidence="1">Uncharacterized protein</fullName>
    </submittedName>
</protein>
<sequence>MQHKRYKRFYSHEDYDFFSKAPKGVVSTVKHLKHVRYYTKFVENGYIKLPKHSASLPPLWKPSDPPLETLQLVALNLESVTDDWQGDWCFLGEPDDPAKLAIKQCKELEELRISFIDGENNYINNLVDCVLETCPKFYLLRTWKLGEDEMVLKLKRVDVYCDMLDDRALRGVEVYVLSTVRLKEDSAESI</sequence>
<dbReference type="VEuPathDB" id="FungiDB:DFL_009017"/>
<gene>
    <name evidence="1" type="ORF">DFL_009017</name>
</gene>
<accession>A0A436ZQS5</accession>
<evidence type="ECO:0000313" key="1">
    <source>
        <dbReference type="EMBL" id="RVD81142.1"/>
    </source>
</evidence>
<dbReference type="Proteomes" id="UP000283090">
    <property type="component" value="Unassembled WGS sequence"/>
</dbReference>
<dbReference type="GeneID" id="93591328"/>
<dbReference type="OrthoDB" id="5298123at2759"/>
<evidence type="ECO:0000313" key="2">
    <source>
        <dbReference type="Proteomes" id="UP000283090"/>
    </source>
</evidence>
<dbReference type="RefSeq" id="XP_067486686.1">
    <property type="nucleotide sequence ID" value="XM_067638838.1"/>
</dbReference>